<keyword evidence="1" id="KW-0687">Ribonucleoprotein</keyword>
<dbReference type="EMBL" id="CCYA01000469">
    <property type="protein sequence ID" value="CEG19375.1"/>
    <property type="molecule type" value="Genomic_DNA"/>
</dbReference>
<name>A0A0P1A4T6_9BASI</name>
<evidence type="ECO:0000313" key="1">
    <source>
        <dbReference type="EMBL" id="CEG19375.1"/>
    </source>
</evidence>
<keyword evidence="1" id="KW-0689">Ribosomal protein</keyword>
<dbReference type="AlphaFoldDB" id="A0A0P1A4T6"/>
<organism evidence="1 2">
    <name type="scientific">Ceraceosorus bombacis</name>
    <dbReference type="NCBI Taxonomy" id="401625"/>
    <lineage>
        <taxon>Eukaryota</taxon>
        <taxon>Fungi</taxon>
        <taxon>Dikarya</taxon>
        <taxon>Basidiomycota</taxon>
        <taxon>Ustilaginomycotina</taxon>
        <taxon>Exobasidiomycetes</taxon>
        <taxon>Ceraceosorales</taxon>
        <taxon>Ceraceosoraceae</taxon>
        <taxon>Ceraceosorus</taxon>
    </lineage>
</organism>
<protein>
    <submittedName>
        <fullName evidence="1">60S RIBOSOMAL PROTEIN L32 AND DNA-DIRECTED RNA POLYMERASE II, SUBUNIT N</fullName>
    </submittedName>
</protein>
<proteinExistence type="predicted"/>
<feature type="non-terminal residue" evidence="1">
    <location>
        <position position="66"/>
    </location>
</feature>
<sequence length="66" mass="7569">MTDLASSRRRSRIDERIFSQHMAISALLDKSLWTDPSISLVFRHNASFAAEIAHNVSSRKRLDILE</sequence>
<reference evidence="1 2" key="1">
    <citation type="submission" date="2014-09" db="EMBL/GenBank/DDBJ databases">
        <authorList>
            <person name="Magalhaes I.L.F."/>
            <person name="Oliveira U."/>
            <person name="Santos F.R."/>
            <person name="Vidigal T.H.D.A."/>
            <person name="Brescovit A.D."/>
            <person name="Santos A.J."/>
        </authorList>
    </citation>
    <scope>NUCLEOTIDE SEQUENCE [LARGE SCALE GENOMIC DNA]</scope>
</reference>
<dbReference type="Proteomes" id="UP000054845">
    <property type="component" value="Unassembled WGS sequence"/>
</dbReference>
<keyword evidence="2" id="KW-1185">Reference proteome</keyword>
<keyword evidence="1" id="KW-0804">Transcription</keyword>
<dbReference type="GO" id="GO:0000428">
    <property type="term" value="C:DNA-directed RNA polymerase complex"/>
    <property type="evidence" value="ECO:0007669"/>
    <property type="project" value="UniProtKB-KW"/>
</dbReference>
<dbReference type="GO" id="GO:0005840">
    <property type="term" value="C:ribosome"/>
    <property type="evidence" value="ECO:0007669"/>
    <property type="project" value="UniProtKB-KW"/>
</dbReference>
<accession>A0A0P1A4T6</accession>
<keyword evidence="1" id="KW-0240">DNA-directed RNA polymerase</keyword>
<evidence type="ECO:0000313" key="2">
    <source>
        <dbReference type="Proteomes" id="UP000054845"/>
    </source>
</evidence>